<evidence type="ECO:0000313" key="2">
    <source>
        <dbReference type="Proteomes" id="UP000033607"/>
    </source>
</evidence>
<proteinExistence type="predicted"/>
<gene>
    <name evidence="1" type="ORF">WN50_05585</name>
</gene>
<dbReference type="OrthoDB" id="489126at2"/>
<comment type="caution">
    <text evidence="1">The sequence shown here is derived from an EMBL/GenBank/DDBJ whole genome shotgun (WGS) entry which is preliminary data.</text>
</comment>
<evidence type="ECO:0000313" key="1">
    <source>
        <dbReference type="EMBL" id="KKD39042.1"/>
    </source>
</evidence>
<protein>
    <recommendedName>
        <fullName evidence="3">SPOR domain-containing protein</fullName>
    </recommendedName>
</protein>
<evidence type="ECO:0008006" key="3">
    <source>
        <dbReference type="Google" id="ProtNLM"/>
    </source>
</evidence>
<accession>A0A0F5YK71</accession>
<name>A0A0F5YK71_9CYAN</name>
<dbReference type="EMBL" id="LATL02000356">
    <property type="protein sequence ID" value="KKD39042.1"/>
    <property type="molecule type" value="Genomic_DNA"/>
</dbReference>
<dbReference type="RefSeq" id="WP_046277531.1">
    <property type="nucleotide sequence ID" value="NZ_LATL02000356.1"/>
</dbReference>
<dbReference type="Proteomes" id="UP000033607">
    <property type="component" value="Unassembled WGS sequence"/>
</dbReference>
<organism evidence="1 2">
    <name type="scientific">Limnoraphis robusta CS-951</name>
    <dbReference type="NCBI Taxonomy" id="1637645"/>
    <lineage>
        <taxon>Bacteria</taxon>
        <taxon>Bacillati</taxon>
        <taxon>Cyanobacteriota</taxon>
        <taxon>Cyanophyceae</taxon>
        <taxon>Oscillatoriophycideae</taxon>
        <taxon>Oscillatoriales</taxon>
        <taxon>Sirenicapillariaceae</taxon>
        <taxon>Limnoraphis</taxon>
    </lineage>
</organism>
<dbReference type="AlphaFoldDB" id="A0A0F5YK71"/>
<sequence>MPENNSTSKSSAVSYRDRLNPWTITRLLPNLERTVIGRFRSRSNAEGHLQHLKQVLPKASFTLAFDSQSEEIQD</sequence>
<reference evidence="1 2" key="1">
    <citation type="submission" date="2015-06" db="EMBL/GenBank/DDBJ databases">
        <title>Draft genome assembly of filamentous brackish cyanobacterium Limnoraphis robusta strain CS-951.</title>
        <authorList>
            <person name="Willis A."/>
            <person name="Parks M."/>
            <person name="Burford M.A."/>
        </authorList>
    </citation>
    <scope>NUCLEOTIDE SEQUENCE [LARGE SCALE GENOMIC DNA]</scope>
    <source>
        <strain evidence="1 2">CS-951</strain>
    </source>
</reference>